<organism evidence="1 2">
    <name type="scientific">Streptomyces coeruleoprunus</name>
    <dbReference type="NCBI Taxonomy" id="285563"/>
    <lineage>
        <taxon>Bacteria</taxon>
        <taxon>Bacillati</taxon>
        <taxon>Actinomycetota</taxon>
        <taxon>Actinomycetes</taxon>
        <taxon>Kitasatosporales</taxon>
        <taxon>Streptomycetaceae</taxon>
        <taxon>Streptomyces</taxon>
    </lineage>
</organism>
<comment type="caution">
    <text evidence="1">The sequence shown here is derived from an EMBL/GenBank/DDBJ whole genome shotgun (WGS) entry which is preliminary data.</text>
</comment>
<keyword evidence="2" id="KW-1185">Reference proteome</keyword>
<dbReference type="RefSeq" id="WP_345686692.1">
    <property type="nucleotide sequence ID" value="NZ_BAABIT010000001.1"/>
</dbReference>
<dbReference type="Proteomes" id="UP001595829">
    <property type="component" value="Unassembled WGS sequence"/>
</dbReference>
<accession>A0ABV9XHH4</accession>
<evidence type="ECO:0000313" key="2">
    <source>
        <dbReference type="Proteomes" id="UP001595829"/>
    </source>
</evidence>
<gene>
    <name evidence="1" type="ORF">ACFPM3_20150</name>
</gene>
<sequence>MRIVYAVNDQSYRRHITLDSVETLCGREAGRHESLALPVNCDECRSENGRQIKARQSAEG</sequence>
<dbReference type="EMBL" id="JBHSJD010000014">
    <property type="protein sequence ID" value="MFC5024444.1"/>
    <property type="molecule type" value="Genomic_DNA"/>
</dbReference>
<proteinExistence type="predicted"/>
<evidence type="ECO:0000313" key="1">
    <source>
        <dbReference type="EMBL" id="MFC5024444.1"/>
    </source>
</evidence>
<name>A0ABV9XHH4_9ACTN</name>
<protein>
    <submittedName>
        <fullName evidence="1">Uncharacterized protein</fullName>
    </submittedName>
</protein>
<reference evidence="2" key="1">
    <citation type="journal article" date="2019" name="Int. J. Syst. Evol. Microbiol.">
        <title>The Global Catalogue of Microorganisms (GCM) 10K type strain sequencing project: providing services to taxonomists for standard genome sequencing and annotation.</title>
        <authorList>
            <consortium name="The Broad Institute Genomics Platform"/>
            <consortium name="The Broad Institute Genome Sequencing Center for Infectious Disease"/>
            <person name="Wu L."/>
            <person name="Ma J."/>
        </authorList>
    </citation>
    <scope>NUCLEOTIDE SEQUENCE [LARGE SCALE GENOMIC DNA]</scope>
    <source>
        <strain evidence="2">CGMCC 4.1648</strain>
    </source>
</reference>